<keyword evidence="1" id="KW-0812">Transmembrane</keyword>
<dbReference type="GeneID" id="36589561"/>
<evidence type="ECO:0000256" key="1">
    <source>
        <dbReference type="SAM" id="Phobius"/>
    </source>
</evidence>
<gene>
    <name evidence="2" type="ORF">K444DRAFT_619261</name>
</gene>
<evidence type="ECO:0000313" key="3">
    <source>
        <dbReference type="Proteomes" id="UP000235371"/>
    </source>
</evidence>
<sequence length="83" mass="8908">MLSTDSTIALAVGLGGLLVSTIGTIVGYMSYKSMKAGPRHFSAGGYIGGVSRVPSMPPKAHLSWPRDSFTELGYQEGYRDRRV</sequence>
<protein>
    <submittedName>
        <fullName evidence="2">Uncharacterized protein</fullName>
    </submittedName>
</protein>
<keyword evidence="1" id="KW-1133">Transmembrane helix</keyword>
<dbReference type="AlphaFoldDB" id="A0A2J6SR82"/>
<evidence type="ECO:0000313" key="2">
    <source>
        <dbReference type="EMBL" id="PMD53285.1"/>
    </source>
</evidence>
<reference evidence="2 3" key="1">
    <citation type="submission" date="2016-04" db="EMBL/GenBank/DDBJ databases">
        <title>A degradative enzymes factory behind the ericoid mycorrhizal symbiosis.</title>
        <authorList>
            <consortium name="DOE Joint Genome Institute"/>
            <person name="Martino E."/>
            <person name="Morin E."/>
            <person name="Grelet G."/>
            <person name="Kuo A."/>
            <person name="Kohler A."/>
            <person name="Daghino S."/>
            <person name="Barry K."/>
            <person name="Choi C."/>
            <person name="Cichocki N."/>
            <person name="Clum A."/>
            <person name="Copeland A."/>
            <person name="Hainaut M."/>
            <person name="Haridas S."/>
            <person name="Labutti K."/>
            <person name="Lindquist E."/>
            <person name="Lipzen A."/>
            <person name="Khouja H.-R."/>
            <person name="Murat C."/>
            <person name="Ohm R."/>
            <person name="Olson A."/>
            <person name="Spatafora J."/>
            <person name="Veneault-Fourrey C."/>
            <person name="Henrissat B."/>
            <person name="Grigoriev I."/>
            <person name="Martin F."/>
            <person name="Perotto S."/>
        </authorList>
    </citation>
    <scope>NUCLEOTIDE SEQUENCE [LARGE SCALE GENOMIC DNA]</scope>
    <source>
        <strain evidence="2 3">E</strain>
    </source>
</reference>
<feature type="transmembrane region" description="Helical" evidence="1">
    <location>
        <begin position="6"/>
        <end position="31"/>
    </location>
</feature>
<keyword evidence="3" id="KW-1185">Reference proteome</keyword>
<dbReference type="InParanoid" id="A0A2J6SR82"/>
<organism evidence="2 3">
    <name type="scientific">Hyaloscypha bicolor E</name>
    <dbReference type="NCBI Taxonomy" id="1095630"/>
    <lineage>
        <taxon>Eukaryota</taxon>
        <taxon>Fungi</taxon>
        <taxon>Dikarya</taxon>
        <taxon>Ascomycota</taxon>
        <taxon>Pezizomycotina</taxon>
        <taxon>Leotiomycetes</taxon>
        <taxon>Helotiales</taxon>
        <taxon>Hyaloscyphaceae</taxon>
        <taxon>Hyaloscypha</taxon>
        <taxon>Hyaloscypha bicolor</taxon>
    </lineage>
</organism>
<accession>A0A2J6SR82</accession>
<dbReference type="Proteomes" id="UP000235371">
    <property type="component" value="Unassembled WGS sequence"/>
</dbReference>
<name>A0A2J6SR82_9HELO</name>
<proteinExistence type="predicted"/>
<dbReference type="RefSeq" id="XP_024730189.1">
    <property type="nucleotide sequence ID" value="XM_024881484.1"/>
</dbReference>
<keyword evidence="1" id="KW-0472">Membrane</keyword>
<dbReference type="EMBL" id="KZ613887">
    <property type="protein sequence ID" value="PMD53285.1"/>
    <property type="molecule type" value="Genomic_DNA"/>
</dbReference>